<dbReference type="InterPro" id="IPR034704">
    <property type="entry name" value="Ribosomal_bL28/bL31-like_sf"/>
</dbReference>
<evidence type="ECO:0000256" key="2">
    <source>
        <dbReference type="ARBA" id="ARBA00022980"/>
    </source>
</evidence>
<dbReference type="SUPFAM" id="SSF143800">
    <property type="entry name" value="L28p-like"/>
    <property type="match status" value="1"/>
</dbReference>
<comment type="caution">
    <text evidence="5">The sequence shown here is derived from an EMBL/GenBank/DDBJ whole genome shotgun (WGS) entry which is preliminary data.</text>
</comment>
<dbReference type="InterPro" id="IPR026569">
    <property type="entry name" value="Ribosomal_bL28"/>
</dbReference>
<dbReference type="EMBL" id="MNVM01000031">
    <property type="protein sequence ID" value="OIO29197.1"/>
    <property type="molecule type" value="Genomic_DNA"/>
</dbReference>
<reference evidence="5 6" key="1">
    <citation type="journal article" date="2016" name="Environ. Microbiol.">
        <title>Genomic resolution of a cold subsurface aquifer community provides metabolic insights for novel microbes adapted to high CO concentrations.</title>
        <authorList>
            <person name="Probst A.J."/>
            <person name="Castelle C.J."/>
            <person name="Singh A."/>
            <person name="Brown C.T."/>
            <person name="Anantharaman K."/>
            <person name="Sharon I."/>
            <person name="Hug L.A."/>
            <person name="Burstein D."/>
            <person name="Emerson J.B."/>
            <person name="Thomas B.C."/>
            <person name="Banfield J.F."/>
        </authorList>
    </citation>
    <scope>NUCLEOTIDE SEQUENCE [LARGE SCALE GENOMIC DNA]</scope>
    <source>
        <strain evidence="5">CG1_02_31_12</strain>
    </source>
</reference>
<dbReference type="Gene3D" id="2.30.170.40">
    <property type="entry name" value="Ribosomal protein L28/L24"/>
    <property type="match status" value="1"/>
</dbReference>
<dbReference type="GO" id="GO:0003735">
    <property type="term" value="F:structural constituent of ribosome"/>
    <property type="evidence" value="ECO:0007669"/>
    <property type="project" value="InterPro"/>
</dbReference>
<evidence type="ECO:0000313" key="6">
    <source>
        <dbReference type="Proteomes" id="UP000185769"/>
    </source>
</evidence>
<sequence length="83" mass="9202">MMKICAISKKGSIVGGGYSNRTRATKFNPTGKKRKYPNLQKKKVFVPELNKSVNVEISTRGIRTMTKNGVYKTLLKAGLVKAK</sequence>
<protein>
    <recommendedName>
        <fullName evidence="4">Large ribosomal subunit protein bL28</fullName>
    </recommendedName>
</protein>
<dbReference type="HAMAP" id="MF_00373">
    <property type="entry name" value="Ribosomal_bL28"/>
    <property type="match status" value="1"/>
</dbReference>
<dbReference type="GO" id="GO:0005840">
    <property type="term" value="C:ribosome"/>
    <property type="evidence" value="ECO:0007669"/>
    <property type="project" value="UniProtKB-KW"/>
</dbReference>
<dbReference type="GO" id="GO:1990904">
    <property type="term" value="C:ribonucleoprotein complex"/>
    <property type="evidence" value="ECO:0007669"/>
    <property type="project" value="UniProtKB-KW"/>
</dbReference>
<dbReference type="Proteomes" id="UP000185769">
    <property type="component" value="Unassembled WGS sequence"/>
</dbReference>
<dbReference type="STRING" id="1805280.AUJ22_01835"/>
<dbReference type="GO" id="GO:0006412">
    <property type="term" value="P:translation"/>
    <property type="evidence" value="ECO:0007669"/>
    <property type="project" value="UniProtKB-UniRule"/>
</dbReference>
<name>A0A1J4V307_9BACT</name>
<dbReference type="AlphaFoldDB" id="A0A1J4V307"/>
<comment type="similarity">
    <text evidence="1 4">Belongs to the bacterial ribosomal protein bL28 family.</text>
</comment>
<evidence type="ECO:0000313" key="5">
    <source>
        <dbReference type="EMBL" id="OIO29197.1"/>
    </source>
</evidence>
<gene>
    <name evidence="4" type="primary">rpmB</name>
    <name evidence="5" type="ORF">AUJ22_01835</name>
</gene>
<dbReference type="Pfam" id="PF00830">
    <property type="entry name" value="Ribosomal_L28"/>
    <property type="match status" value="1"/>
</dbReference>
<evidence type="ECO:0000256" key="3">
    <source>
        <dbReference type="ARBA" id="ARBA00023274"/>
    </source>
</evidence>
<dbReference type="InterPro" id="IPR037147">
    <property type="entry name" value="Ribosomal_bL28_sf"/>
</dbReference>
<evidence type="ECO:0000256" key="4">
    <source>
        <dbReference type="HAMAP-Rule" id="MF_00373"/>
    </source>
</evidence>
<keyword evidence="3 4" id="KW-0687">Ribonucleoprotein</keyword>
<keyword evidence="2 4" id="KW-0689">Ribosomal protein</keyword>
<accession>A0A1J4V307</accession>
<proteinExistence type="inferred from homology"/>
<organism evidence="5 6">
    <name type="scientific">Candidatus Nomurabacteria bacterium CG1_02_31_12</name>
    <dbReference type="NCBI Taxonomy" id="1805280"/>
    <lineage>
        <taxon>Bacteria</taxon>
        <taxon>Candidatus Nomuraibacteriota</taxon>
    </lineage>
</organism>
<evidence type="ECO:0000256" key="1">
    <source>
        <dbReference type="ARBA" id="ARBA00008760"/>
    </source>
</evidence>